<feature type="region of interest" description="Disordered" evidence="1">
    <location>
        <begin position="114"/>
        <end position="154"/>
    </location>
</feature>
<proteinExistence type="predicted"/>
<organism evidence="2 3">
    <name type="scientific">Teladorsagia circumcincta</name>
    <name type="common">Brown stomach worm</name>
    <name type="synonym">Ostertagia circumcincta</name>
    <dbReference type="NCBI Taxonomy" id="45464"/>
    <lineage>
        <taxon>Eukaryota</taxon>
        <taxon>Metazoa</taxon>
        <taxon>Ecdysozoa</taxon>
        <taxon>Nematoda</taxon>
        <taxon>Chromadorea</taxon>
        <taxon>Rhabditida</taxon>
        <taxon>Rhabditina</taxon>
        <taxon>Rhabditomorpha</taxon>
        <taxon>Strongyloidea</taxon>
        <taxon>Trichostrongylidae</taxon>
        <taxon>Teladorsagia</taxon>
    </lineage>
</organism>
<dbReference type="AlphaFoldDB" id="A0A2G9US09"/>
<name>A0A2G9US09_TELCI</name>
<feature type="compositionally biased region" description="Acidic residues" evidence="1">
    <location>
        <begin position="47"/>
        <end position="66"/>
    </location>
</feature>
<feature type="region of interest" description="Disordered" evidence="1">
    <location>
        <begin position="17"/>
        <end position="90"/>
    </location>
</feature>
<dbReference type="EMBL" id="KZ345535">
    <property type="protein sequence ID" value="PIO73044.1"/>
    <property type="molecule type" value="Genomic_DNA"/>
</dbReference>
<reference evidence="2 3" key="1">
    <citation type="submission" date="2015-09" db="EMBL/GenBank/DDBJ databases">
        <title>Draft genome of the parasitic nematode Teladorsagia circumcincta isolate WARC Sus (inbred).</title>
        <authorList>
            <person name="Mitreva M."/>
        </authorList>
    </citation>
    <scope>NUCLEOTIDE SEQUENCE [LARGE SCALE GENOMIC DNA]</scope>
    <source>
        <strain evidence="2 3">S</strain>
    </source>
</reference>
<sequence>MCQSQVVIIETFASFPGRCSQMSSEPRTTHDDATPGPSTPRQTAILDSEEDSEDVVMEQDVCDEQDEHEHRDDAMSVASSTGSASSSVVGRWWTGKDTRDEIVRLTARIKELEKAANVPHTDSETMTDAVQHAPPVSQSPTTLDPVDPNQRTGA</sequence>
<keyword evidence="3" id="KW-1185">Reference proteome</keyword>
<protein>
    <submittedName>
        <fullName evidence="2">Uncharacterized protein</fullName>
    </submittedName>
</protein>
<feature type="compositionally biased region" description="Low complexity" evidence="1">
    <location>
        <begin position="76"/>
        <end position="90"/>
    </location>
</feature>
<evidence type="ECO:0000256" key="1">
    <source>
        <dbReference type="SAM" id="MobiDB-lite"/>
    </source>
</evidence>
<accession>A0A2G9US09</accession>
<evidence type="ECO:0000313" key="3">
    <source>
        <dbReference type="Proteomes" id="UP000230423"/>
    </source>
</evidence>
<dbReference type="Proteomes" id="UP000230423">
    <property type="component" value="Unassembled WGS sequence"/>
</dbReference>
<evidence type="ECO:0000313" key="2">
    <source>
        <dbReference type="EMBL" id="PIO73044.1"/>
    </source>
</evidence>
<gene>
    <name evidence="2" type="ORF">TELCIR_04999</name>
</gene>